<organism evidence="1 2">
    <name type="scientific">Corchorus olitorius</name>
    <dbReference type="NCBI Taxonomy" id="93759"/>
    <lineage>
        <taxon>Eukaryota</taxon>
        <taxon>Viridiplantae</taxon>
        <taxon>Streptophyta</taxon>
        <taxon>Embryophyta</taxon>
        <taxon>Tracheophyta</taxon>
        <taxon>Spermatophyta</taxon>
        <taxon>Magnoliopsida</taxon>
        <taxon>eudicotyledons</taxon>
        <taxon>Gunneridae</taxon>
        <taxon>Pentapetalae</taxon>
        <taxon>rosids</taxon>
        <taxon>malvids</taxon>
        <taxon>Malvales</taxon>
        <taxon>Malvaceae</taxon>
        <taxon>Grewioideae</taxon>
        <taxon>Apeibeae</taxon>
        <taxon>Corchorus</taxon>
    </lineage>
</organism>
<evidence type="ECO:0000313" key="2">
    <source>
        <dbReference type="Proteomes" id="UP000187203"/>
    </source>
</evidence>
<proteinExistence type="predicted"/>
<dbReference type="OrthoDB" id="429813at2759"/>
<protein>
    <submittedName>
        <fullName evidence="1">Fatty acyl-CoA reductase</fullName>
    </submittedName>
</protein>
<dbReference type="AlphaFoldDB" id="A0A1R3KMP1"/>
<dbReference type="Proteomes" id="UP000187203">
    <property type="component" value="Unassembled WGS sequence"/>
</dbReference>
<reference evidence="2" key="1">
    <citation type="submission" date="2013-09" db="EMBL/GenBank/DDBJ databases">
        <title>Corchorus olitorius genome sequencing.</title>
        <authorList>
            <person name="Alam M."/>
            <person name="Haque M.S."/>
            <person name="Islam M.S."/>
            <person name="Emdad E.M."/>
            <person name="Islam M.M."/>
            <person name="Ahmed B."/>
            <person name="Halim A."/>
            <person name="Hossen Q.M.M."/>
            <person name="Hossain M.Z."/>
            <person name="Ahmed R."/>
            <person name="Khan M.M."/>
            <person name="Islam R."/>
            <person name="Rashid M.M."/>
            <person name="Khan S.A."/>
            <person name="Rahman M.S."/>
            <person name="Alam M."/>
            <person name="Yahiya A.S."/>
            <person name="Khan M.S."/>
            <person name="Azam M.S."/>
            <person name="Haque T."/>
            <person name="Lashkar M.Z.H."/>
            <person name="Akhand A.I."/>
            <person name="Morshed G."/>
            <person name="Roy S."/>
            <person name="Uddin K.S."/>
            <person name="Rabeya T."/>
            <person name="Hossain A.S."/>
            <person name="Chowdhury A."/>
            <person name="Snigdha A.R."/>
            <person name="Mortoza M.S."/>
            <person name="Matin S.A."/>
            <person name="Hoque S.M.E."/>
            <person name="Islam M.K."/>
            <person name="Roy D.K."/>
            <person name="Haider R."/>
            <person name="Moosa M.M."/>
            <person name="Elias S.M."/>
            <person name="Hasan A.M."/>
            <person name="Jahan S."/>
            <person name="Shafiuddin M."/>
            <person name="Mahmood N."/>
            <person name="Shommy N.S."/>
        </authorList>
    </citation>
    <scope>NUCLEOTIDE SEQUENCE [LARGE SCALE GENOMIC DNA]</scope>
    <source>
        <strain evidence="2">cv. O-4</strain>
    </source>
</reference>
<evidence type="ECO:0000313" key="1">
    <source>
        <dbReference type="EMBL" id="OMP08352.1"/>
    </source>
</evidence>
<gene>
    <name evidence="1" type="ORF">COLO4_06557</name>
</gene>
<name>A0A1R3KMP1_9ROSI</name>
<dbReference type="EMBL" id="AWUE01012777">
    <property type="protein sequence ID" value="OMP08352.1"/>
    <property type="molecule type" value="Genomic_DNA"/>
</dbReference>
<keyword evidence="2" id="KW-1185">Reference proteome</keyword>
<sequence length="41" mass="4670">MAAKEEGIDLSLFNFDSKTIDWDDYMMNVHIPGLSTHVIKS</sequence>
<accession>A0A1R3KMP1</accession>
<comment type="caution">
    <text evidence="1">The sequence shown here is derived from an EMBL/GenBank/DDBJ whole genome shotgun (WGS) entry which is preliminary data.</text>
</comment>